<dbReference type="Proteomes" id="UP001256711">
    <property type="component" value="Unassembled WGS sequence"/>
</dbReference>
<comment type="caution">
    <text evidence="1">The sequence shown here is derived from an EMBL/GenBank/DDBJ whole genome shotgun (WGS) entry which is preliminary data.</text>
</comment>
<dbReference type="AlphaFoldDB" id="A0AAW8U1W3"/>
<dbReference type="EMBL" id="JARQBJ010000005">
    <property type="protein sequence ID" value="MDT2811065.1"/>
    <property type="molecule type" value="Genomic_DNA"/>
</dbReference>
<proteinExistence type="predicted"/>
<dbReference type="InterPro" id="IPR021247">
    <property type="entry name" value="DUF2785"/>
</dbReference>
<reference evidence="1" key="1">
    <citation type="submission" date="2023-03" db="EMBL/GenBank/DDBJ databases">
        <authorList>
            <person name="Shen W."/>
            <person name="Cai J."/>
        </authorList>
    </citation>
    <scope>NUCLEOTIDE SEQUENCE</scope>
    <source>
        <strain evidence="1">B226-2</strain>
    </source>
</reference>
<sequence length="264" mass="30413">MIAELERKLTEDQPSYQDQEVAWLLAHIGDPDAMVRDDIVYATFATGLKKGSFIPDQFRFLVAQTLEKDLLFYRLDQGLPATLTRTFTALLCALLIQADGKSPFYQGLMTPSQRQSFFDAASAYLEKENDFTGYVEPYEWVHGFAHGGDFLRNCLLHPDFPEANQLNALKAISGVFLRLPTYFVTGEERRSAAAVYQPLLQGYLSQEIVVRWLDQVHFPIDTLTDRMRLACFENFLAALYFHVVEQVELTPELKERLMRYLRDY</sequence>
<evidence type="ECO:0000313" key="1">
    <source>
        <dbReference type="EMBL" id="MDT2811065.1"/>
    </source>
</evidence>
<evidence type="ECO:0000313" key="2">
    <source>
        <dbReference type="Proteomes" id="UP001256711"/>
    </source>
</evidence>
<dbReference type="RefSeq" id="WP_311835703.1">
    <property type="nucleotide sequence ID" value="NZ_JARQBJ010000005.1"/>
</dbReference>
<organism evidence="1 2">
    <name type="scientific">Enterococcus asini</name>
    <dbReference type="NCBI Taxonomy" id="57732"/>
    <lineage>
        <taxon>Bacteria</taxon>
        <taxon>Bacillati</taxon>
        <taxon>Bacillota</taxon>
        <taxon>Bacilli</taxon>
        <taxon>Lactobacillales</taxon>
        <taxon>Enterococcaceae</taxon>
        <taxon>Enterococcus</taxon>
    </lineage>
</organism>
<gene>
    <name evidence="1" type="ORF">P7H43_11310</name>
</gene>
<dbReference type="Pfam" id="PF10978">
    <property type="entry name" value="DUF2785"/>
    <property type="match status" value="1"/>
</dbReference>
<protein>
    <submittedName>
        <fullName evidence="1">DUF2785 domain-containing protein</fullName>
    </submittedName>
</protein>
<accession>A0AAW8U1W3</accession>
<name>A0AAW8U1W3_9ENTE</name>